<accession>A0A835A6Q2</accession>
<comment type="caution">
    <text evidence="1">The sequence shown here is derived from an EMBL/GenBank/DDBJ whole genome shotgun (WGS) entry which is preliminary data.</text>
</comment>
<protein>
    <submittedName>
        <fullName evidence="1">Uncharacterized protein</fullName>
    </submittedName>
</protein>
<sequence length="49" mass="5130">MEFAVSAARWVLGKALASVTDGMLEAWAASAGLGLKMELLYAQGMLDNA</sequence>
<keyword evidence="2" id="KW-1185">Reference proteome</keyword>
<dbReference type="Proteomes" id="UP000636709">
    <property type="component" value="Unassembled WGS sequence"/>
</dbReference>
<proteinExistence type="predicted"/>
<reference evidence="1" key="1">
    <citation type="submission" date="2020-07" db="EMBL/GenBank/DDBJ databases">
        <title>Genome sequence and genetic diversity analysis of an under-domesticated orphan crop, white fonio (Digitaria exilis).</title>
        <authorList>
            <person name="Bennetzen J.L."/>
            <person name="Chen S."/>
            <person name="Ma X."/>
            <person name="Wang X."/>
            <person name="Yssel A.E.J."/>
            <person name="Chaluvadi S.R."/>
            <person name="Johnson M."/>
            <person name="Gangashetty P."/>
            <person name="Hamidou F."/>
            <person name="Sanogo M.D."/>
            <person name="Zwaenepoel A."/>
            <person name="Wallace J."/>
            <person name="Van De Peer Y."/>
            <person name="Van Deynze A."/>
        </authorList>
    </citation>
    <scope>NUCLEOTIDE SEQUENCE</scope>
    <source>
        <tissue evidence="1">Leaves</tissue>
    </source>
</reference>
<gene>
    <name evidence="1" type="ORF">HU200_062911</name>
</gene>
<evidence type="ECO:0000313" key="1">
    <source>
        <dbReference type="EMBL" id="KAF8652183.1"/>
    </source>
</evidence>
<dbReference type="EMBL" id="JACEFO010002669">
    <property type="protein sequence ID" value="KAF8652183.1"/>
    <property type="molecule type" value="Genomic_DNA"/>
</dbReference>
<evidence type="ECO:0000313" key="2">
    <source>
        <dbReference type="Proteomes" id="UP000636709"/>
    </source>
</evidence>
<dbReference type="AlphaFoldDB" id="A0A835A6Q2"/>
<dbReference type="OrthoDB" id="676834at2759"/>
<name>A0A835A6Q2_9POAL</name>
<organism evidence="1 2">
    <name type="scientific">Digitaria exilis</name>
    <dbReference type="NCBI Taxonomy" id="1010633"/>
    <lineage>
        <taxon>Eukaryota</taxon>
        <taxon>Viridiplantae</taxon>
        <taxon>Streptophyta</taxon>
        <taxon>Embryophyta</taxon>
        <taxon>Tracheophyta</taxon>
        <taxon>Spermatophyta</taxon>
        <taxon>Magnoliopsida</taxon>
        <taxon>Liliopsida</taxon>
        <taxon>Poales</taxon>
        <taxon>Poaceae</taxon>
        <taxon>PACMAD clade</taxon>
        <taxon>Panicoideae</taxon>
        <taxon>Panicodae</taxon>
        <taxon>Paniceae</taxon>
        <taxon>Anthephorinae</taxon>
        <taxon>Digitaria</taxon>
    </lineage>
</organism>